<feature type="signal peptide" evidence="1">
    <location>
        <begin position="1"/>
        <end position="20"/>
    </location>
</feature>
<organism evidence="2 3">
    <name type="scientific">Mycena rosella</name>
    <name type="common">Pink bonnet</name>
    <name type="synonym">Agaricus rosellus</name>
    <dbReference type="NCBI Taxonomy" id="1033263"/>
    <lineage>
        <taxon>Eukaryota</taxon>
        <taxon>Fungi</taxon>
        <taxon>Dikarya</taxon>
        <taxon>Basidiomycota</taxon>
        <taxon>Agaricomycotina</taxon>
        <taxon>Agaricomycetes</taxon>
        <taxon>Agaricomycetidae</taxon>
        <taxon>Agaricales</taxon>
        <taxon>Marasmiineae</taxon>
        <taxon>Mycenaceae</taxon>
        <taxon>Mycena</taxon>
    </lineage>
</organism>
<dbReference type="AlphaFoldDB" id="A0AAD7DMI2"/>
<proteinExistence type="predicted"/>
<accession>A0AAD7DMI2</accession>
<evidence type="ECO:0000313" key="3">
    <source>
        <dbReference type="Proteomes" id="UP001221757"/>
    </source>
</evidence>
<name>A0AAD7DMI2_MYCRO</name>
<sequence length="218" mass="21781">MFFILLRVLFCTPLILTAIGSPIFLVENPAAPATVTVSASVWSPTATLSTLPFSPLLGGVNYPAVSFGNALSSLFRAASGSSTAQGAVPSVLAPAASALDAAAAAPTLFAAAELSSNTVSDAGFVTAVGAANVTAKALIKASNTLVNTLLLIIHGLAANNIPANVISNFVVTSGDYDAKITALTKAITGGVAEVDTAYLTTSIASIANDIDGETAQVR</sequence>
<reference evidence="2" key="1">
    <citation type="submission" date="2023-03" db="EMBL/GenBank/DDBJ databases">
        <title>Massive genome expansion in bonnet fungi (Mycena s.s.) driven by repeated elements and novel gene families across ecological guilds.</title>
        <authorList>
            <consortium name="Lawrence Berkeley National Laboratory"/>
            <person name="Harder C.B."/>
            <person name="Miyauchi S."/>
            <person name="Viragh M."/>
            <person name="Kuo A."/>
            <person name="Thoen E."/>
            <person name="Andreopoulos B."/>
            <person name="Lu D."/>
            <person name="Skrede I."/>
            <person name="Drula E."/>
            <person name="Henrissat B."/>
            <person name="Morin E."/>
            <person name="Kohler A."/>
            <person name="Barry K."/>
            <person name="LaButti K."/>
            <person name="Morin E."/>
            <person name="Salamov A."/>
            <person name="Lipzen A."/>
            <person name="Mereny Z."/>
            <person name="Hegedus B."/>
            <person name="Baldrian P."/>
            <person name="Stursova M."/>
            <person name="Weitz H."/>
            <person name="Taylor A."/>
            <person name="Grigoriev I.V."/>
            <person name="Nagy L.G."/>
            <person name="Martin F."/>
            <person name="Kauserud H."/>
        </authorList>
    </citation>
    <scope>NUCLEOTIDE SEQUENCE</scope>
    <source>
        <strain evidence="2">CBHHK067</strain>
    </source>
</reference>
<gene>
    <name evidence="2" type="ORF">B0H17DRAFT_457314</name>
</gene>
<keyword evidence="3" id="KW-1185">Reference proteome</keyword>
<evidence type="ECO:0000256" key="1">
    <source>
        <dbReference type="SAM" id="SignalP"/>
    </source>
</evidence>
<keyword evidence="1" id="KW-0732">Signal</keyword>
<protein>
    <submittedName>
        <fullName evidence="2">Uncharacterized protein</fullName>
    </submittedName>
</protein>
<feature type="chain" id="PRO_5042135290" evidence="1">
    <location>
        <begin position="21"/>
        <end position="218"/>
    </location>
</feature>
<evidence type="ECO:0000313" key="2">
    <source>
        <dbReference type="EMBL" id="KAJ7694869.1"/>
    </source>
</evidence>
<comment type="caution">
    <text evidence="2">The sequence shown here is derived from an EMBL/GenBank/DDBJ whole genome shotgun (WGS) entry which is preliminary data.</text>
</comment>
<dbReference type="Proteomes" id="UP001221757">
    <property type="component" value="Unassembled WGS sequence"/>
</dbReference>
<dbReference type="EMBL" id="JARKIE010000040">
    <property type="protein sequence ID" value="KAJ7694869.1"/>
    <property type="molecule type" value="Genomic_DNA"/>
</dbReference>